<accession>A0ABW3CQP9</accession>
<protein>
    <submittedName>
        <fullName evidence="1">Uncharacterized protein</fullName>
    </submittedName>
</protein>
<dbReference type="EMBL" id="JBHTIR010004283">
    <property type="protein sequence ID" value="MFD0856865.1"/>
    <property type="molecule type" value="Genomic_DNA"/>
</dbReference>
<dbReference type="Proteomes" id="UP001597083">
    <property type="component" value="Unassembled WGS sequence"/>
</dbReference>
<name>A0ABW3CQP9_9ACTN</name>
<comment type="caution">
    <text evidence="1">The sequence shown here is derived from an EMBL/GenBank/DDBJ whole genome shotgun (WGS) entry which is preliminary data.</text>
</comment>
<evidence type="ECO:0000313" key="1">
    <source>
        <dbReference type="EMBL" id="MFD0856865.1"/>
    </source>
</evidence>
<evidence type="ECO:0000313" key="2">
    <source>
        <dbReference type="Proteomes" id="UP001597083"/>
    </source>
</evidence>
<organism evidence="1 2">
    <name type="scientific">Actinomadura adrarensis</name>
    <dbReference type="NCBI Taxonomy" id="1819600"/>
    <lineage>
        <taxon>Bacteria</taxon>
        <taxon>Bacillati</taxon>
        <taxon>Actinomycetota</taxon>
        <taxon>Actinomycetes</taxon>
        <taxon>Streptosporangiales</taxon>
        <taxon>Thermomonosporaceae</taxon>
        <taxon>Actinomadura</taxon>
    </lineage>
</organism>
<proteinExistence type="predicted"/>
<gene>
    <name evidence="1" type="ORF">ACFQ07_31825</name>
</gene>
<keyword evidence="2" id="KW-1185">Reference proteome</keyword>
<reference evidence="2" key="1">
    <citation type="journal article" date="2019" name="Int. J. Syst. Evol. Microbiol.">
        <title>The Global Catalogue of Microorganisms (GCM) 10K type strain sequencing project: providing services to taxonomists for standard genome sequencing and annotation.</title>
        <authorList>
            <consortium name="The Broad Institute Genomics Platform"/>
            <consortium name="The Broad Institute Genome Sequencing Center for Infectious Disease"/>
            <person name="Wu L."/>
            <person name="Ma J."/>
        </authorList>
    </citation>
    <scope>NUCLEOTIDE SEQUENCE [LARGE SCALE GENOMIC DNA]</scope>
    <source>
        <strain evidence="2">JCM 31696</strain>
    </source>
</reference>
<sequence length="98" mass="11269">MTTIFTPERLRREMTELVFEHSPRRFALCWLDFEEDDGGVLAWGLEFESGRAVVCGESGTHLGCFSSAEHARLLHARRREVMLVWNDDGVPFTIEDEP</sequence>